<dbReference type="OMA" id="LNKWECA"/>
<dbReference type="GO" id="GO:0032006">
    <property type="term" value="P:regulation of TOR signaling"/>
    <property type="evidence" value="ECO:0000318"/>
    <property type="project" value="GO_Central"/>
</dbReference>
<dbReference type="CTD" id="55846"/>
<evidence type="ECO:0000313" key="2">
    <source>
        <dbReference type="EnsemblMetazoa" id="XP_030844749"/>
    </source>
</evidence>
<dbReference type="FunCoup" id="A0A7M7P3T0">
    <property type="interactions" value="501"/>
</dbReference>
<evidence type="ECO:0008006" key="4">
    <source>
        <dbReference type="Google" id="ProtNLM"/>
    </source>
</evidence>
<dbReference type="InterPro" id="IPR031793">
    <property type="entry name" value="KICSTOR_ITFG2"/>
</dbReference>
<dbReference type="RefSeq" id="XP_030844749.1">
    <property type="nucleotide sequence ID" value="XM_030988889.1"/>
</dbReference>
<organism evidence="2 3">
    <name type="scientific">Strongylocentrotus purpuratus</name>
    <name type="common">Purple sea urchin</name>
    <dbReference type="NCBI Taxonomy" id="7668"/>
    <lineage>
        <taxon>Eukaryota</taxon>
        <taxon>Metazoa</taxon>
        <taxon>Echinodermata</taxon>
        <taxon>Eleutherozoa</taxon>
        <taxon>Echinozoa</taxon>
        <taxon>Echinoidea</taxon>
        <taxon>Euechinoidea</taxon>
        <taxon>Echinacea</taxon>
        <taxon>Camarodonta</taxon>
        <taxon>Echinidea</taxon>
        <taxon>Strongylocentrotidae</taxon>
        <taxon>Strongylocentrotus</taxon>
    </lineage>
</organism>
<proteinExistence type="predicted"/>
<feature type="region of interest" description="Disordered" evidence="1">
    <location>
        <begin position="103"/>
        <end position="130"/>
    </location>
</feature>
<dbReference type="Proteomes" id="UP000007110">
    <property type="component" value="Unassembled WGS sequence"/>
</dbReference>
<dbReference type="AlphaFoldDB" id="A0A7M7P3T0"/>
<accession>A0A7M7P3T0</accession>
<reference evidence="2" key="2">
    <citation type="submission" date="2021-01" db="UniProtKB">
        <authorList>
            <consortium name="EnsemblMetazoa"/>
        </authorList>
    </citation>
    <scope>IDENTIFICATION</scope>
</reference>
<dbReference type="EnsemblMetazoa" id="XM_030988889">
    <property type="protein sequence ID" value="XP_030844749"/>
    <property type="gene ID" value="LOC586054"/>
</dbReference>
<dbReference type="InParanoid" id="A0A7M7P3T0"/>
<dbReference type="GeneID" id="586054"/>
<evidence type="ECO:0000256" key="1">
    <source>
        <dbReference type="SAM" id="MobiDB-lite"/>
    </source>
</evidence>
<dbReference type="SUPFAM" id="SSF50998">
    <property type="entry name" value="Quinoprotein alcohol dehydrogenase-like"/>
    <property type="match status" value="1"/>
</dbReference>
<sequence length="466" mass="51667">MRSVVFVEKIELDFSGNIFANALVLGDVDNDSLHELMVGSVDGELWIYKGDNTVPFATASNLGMIVCTEIADVCNTNKNVAVVLCADGLCYLYAIDKQSFADRQPQEGKQAESAPNTSDGQGAEETPQETRKPLALTPFHTQHLPANSKVVLVADIDNDGQLELVIGYTDRVVQAYRWQDKTMLPEEAEGSGEKGFVLLQRWNVDGQVGSLSLSKDTDGSPMLVVSQPGCNYAELKCSWVMQQGAEDDNPEDQSCSAISKDPYVSMHLITFLRARHADVSTEIVAGLSKGEKEGGEDIEPEPDRIAMCTLDGTLMLIEKDKSLWSRLVDHQLFALTKLDIMCDGWDEVVACAWDGQTYIIDHTQQSIRFHLKENVCAFTAGLYSTNGKNTPCLVYATFNNKIYIYWNVQLPRIRSANLIHVASANEELQERLDKLGIKSEDEKRELFKRLIYGGSKKSMDKTEGIS</sequence>
<dbReference type="PANTHER" id="PTHR16317:SF1">
    <property type="entry name" value="KICSTOR COMPLEX PROTEIN ITFG2"/>
    <property type="match status" value="1"/>
</dbReference>
<dbReference type="OrthoDB" id="9996127at2759"/>
<protein>
    <recommendedName>
        <fullName evidence="4">Integrin alpha FG-GAP repeat containing 2</fullName>
    </recommendedName>
</protein>
<dbReference type="InterPro" id="IPR011047">
    <property type="entry name" value="Quinoprotein_ADH-like_sf"/>
</dbReference>
<reference evidence="3" key="1">
    <citation type="submission" date="2015-02" db="EMBL/GenBank/DDBJ databases">
        <title>Genome sequencing for Strongylocentrotus purpuratus.</title>
        <authorList>
            <person name="Murali S."/>
            <person name="Liu Y."/>
            <person name="Vee V."/>
            <person name="English A."/>
            <person name="Wang M."/>
            <person name="Skinner E."/>
            <person name="Han Y."/>
            <person name="Muzny D.M."/>
            <person name="Worley K.C."/>
            <person name="Gibbs R.A."/>
        </authorList>
    </citation>
    <scope>NUCLEOTIDE SEQUENCE</scope>
</reference>
<dbReference type="Pfam" id="PF15907">
    <property type="entry name" value="Itfg2"/>
    <property type="match status" value="1"/>
</dbReference>
<name>A0A7M7P3T0_STRPU</name>
<keyword evidence="3" id="KW-1185">Reference proteome</keyword>
<dbReference type="PANTHER" id="PTHR16317">
    <property type="entry name" value="INTEGRIN ALPHA REPEAT DOMAIN-CONTAINING"/>
    <property type="match status" value="1"/>
</dbReference>
<evidence type="ECO:0000313" key="3">
    <source>
        <dbReference type="Proteomes" id="UP000007110"/>
    </source>
</evidence>
<dbReference type="KEGG" id="spu:586054"/>
<dbReference type="GO" id="GO:0140007">
    <property type="term" value="C:KICSTOR complex"/>
    <property type="evidence" value="ECO:0000318"/>
    <property type="project" value="GO_Central"/>
</dbReference>